<dbReference type="Proteomes" id="UP000748752">
    <property type="component" value="Unassembled WGS sequence"/>
</dbReference>
<evidence type="ECO:0000313" key="4">
    <source>
        <dbReference type="Proteomes" id="UP000748752"/>
    </source>
</evidence>
<feature type="region of interest" description="Disordered" evidence="1">
    <location>
        <begin position="16"/>
        <end position="40"/>
    </location>
</feature>
<keyword evidence="4" id="KW-1185">Reference proteome</keyword>
<feature type="compositionally biased region" description="Basic and acidic residues" evidence="1">
    <location>
        <begin position="21"/>
        <end position="40"/>
    </location>
</feature>
<keyword evidence="2" id="KW-1133">Transmembrane helix</keyword>
<gene>
    <name evidence="3" type="ORF">CKO31_13100</name>
</gene>
<reference evidence="3 4" key="1">
    <citation type="journal article" date="2020" name="Microorganisms">
        <title>Osmotic Adaptation and Compatible Solute Biosynthesis of Phototrophic Bacteria as Revealed from Genome Analyses.</title>
        <authorList>
            <person name="Imhoff J.F."/>
            <person name="Rahn T."/>
            <person name="Kunzel S."/>
            <person name="Keller A."/>
            <person name="Neulinger S.C."/>
        </authorList>
    </citation>
    <scope>NUCLEOTIDE SEQUENCE [LARGE SCALE GENOMIC DNA]</scope>
    <source>
        <strain evidence="3 4">DSM 6210</strain>
    </source>
</reference>
<sequence>MLSSLQAMGRDLSYPRRQRVHSLERSTLGEREGGTERDSTSIRYLNHEEHEEAQEHTHAHAFTRRVSEITGMPTFKRLSFFVFFFLLFVCFVVNCSF</sequence>
<evidence type="ECO:0000256" key="1">
    <source>
        <dbReference type="SAM" id="MobiDB-lite"/>
    </source>
</evidence>
<evidence type="ECO:0000256" key="2">
    <source>
        <dbReference type="SAM" id="Phobius"/>
    </source>
</evidence>
<organism evidence="3 4">
    <name type="scientific">Thiohalocapsa halophila</name>
    <dbReference type="NCBI Taxonomy" id="69359"/>
    <lineage>
        <taxon>Bacteria</taxon>
        <taxon>Pseudomonadati</taxon>
        <taxon>Pseudomonadota</taxon>
        <taxon>Gammaproteobacteria</taxon>
        <taxon>Chromatiales</taxon>
        <taxon>Chromatiaceae</taxon>
        <taxon>Thiohalocapsa</taxon>
    </lineage>
</organism>
<accession>A0ABS1CIC8</accession>
<evidence type="ECO:0000313" key="3">
    <source>
        <dbReference type="EMBL" id="MBK1631665.1"/>
    </source>
</evidence>
<proteinExistence type="predicted"/>
<dbReference type="EMBL" id="NRRV01000030">
    <property type="protein sequence ID" value="MBK1631665.1"/>
    <property type="molecule type" value="Genomic_DNA"/>
</dbReference>
<keyword evidence="2" id="KW-0812">Transmembrane</keyword>
<protein>
    <recommendedName>
        <fullName evidence="5">Transmembrane protein</fullName>
    </recommendedName>
</protein>
<name>A0ABS1CIC8_9GAMM</name>
<comment type="caution">
    <text evidence="3">The sequence shown here is derived from an EMBL/GenBank/DDBJ whole genome shotgun (WGS) entry which is preliminary data.</text>
</comment>
<evidence type="ECO:0008006" key="5">
    <source>
        <dbReference type="Google" id="ProtNLM"/>
    </source>
</evidence>
<keyword evidence="2" id="KW-0472">Membrane</keyword>
<feature type="transmembrane region" description="Helical" evidence="2">
    <location>
        <begin position="74"/>
        <end position="94"/>
    </location>
</feature>